<comment type="caution">
    <text evidence="2">The sequence shown here is derived from an EMBL/GenBank/DDBJ whole genome shotgun (WGS) entry which is preliminary data.</text>
</comment>
<keyword evidence="1" id="KW-0472">Membrane</keyword>
<name>A0ABU7XG17_9HYPH</name>
<feature type="transmembrane region" description="Helical" evidence="1">
    <location>
        <begin position="6"/>
        <end position="29"/>
    </location>
</feature>
<proteinExistence type="predicted"/>
<organism evidence="2 3">
    <name type="scientific">Methylocystis borbori</name>
    <dbReference type="NCBI Taxonomy" id="3118750"/>
    <lineage>
        <taxon>Bacteria</taxon>
        <taxon>Pseudomonadati</taxon>
        <taxon>Pseudomonadota</taxon>
        <taxon>Alphaproteobacteria</taxon>
        <taxon>Hyphomicrobiales</taxon>
        <taxon>Methylocystaceae</taxon>
        <taxon>Methylocystis</taxon>
    </lineage>
</organism>
<gene>
    <name evidence="2" type="ORF">V3H18_06065</name>
</gene>
<dbReference type="Proteomes" id="UP001350748">
    <property type="component" value="Unassembled WGS sequence"/>
</dbReference>
<keyword evidence="3" id="KW-1185">Reference proteome</keyword>
<evidence type="ECO:0000313" key="3">
    <source>
        <dbReference type="Proteomes" id="UP001350748"/>
    </source>
</evidence>
<dbReference type="RefSeq" id="WP_332081069.1">
    <property type="nucleotide sequence ID" value="NZ_JAZHYN010000012.1"/>
</dbReference>
<keyword evidence="1" id="KW-0812">Transmembrane</keyword>
<accession>A0ABU7XG17</accession>
<evidence type="ECO:0000256" key="1">
    <source>
        <dbReference type="SAM" id="Phobius"/>
    </source>
</evidence>
<reference evidence="2 3" key="1">
    <citation type="submission" date="2024-02" db="EMBL/GenBank/DDBJ databases">
        <authorList>
            <person name="Grouzdev D."/>
        </authorList>
    </citation>
    <scope>NUCLEOTIDE SEQUENCE [LARGE SCALE GENOMIC DNA]</scope>
    <source>
        <strain evidence="2 3">9N</strain>
    </source>
</reference>
<keyword evidence="1" id="KW-1133">Transmembrane helix</keyword>
<protein>
    <submittedName>
        <fullName evidence="2">Uncharacterized protein</fullName>
    </submittedName>
</protein>
<evidence type="ECO:0000313" key="2">
    <source>
        <dbReference type="EMBL" id="MEF3366099.1"/>
    </source>
</evidence>
<sequence>MADDGIKGRFIGFLFTSVLAGLVTTTFTYKSWREQTRLDLAKTRLAEATKTFDRASQLMSGRVFYSYRVSHAIDVDDDAAFAAKLDKLDKAVEDWNLAYADLLQDFQFALEIDDSGRVLPYHEIRTADFDEKVRCEHAFDDDNGPKYADWSRPSWLLAALHHCFIVARVKSIAQSLRGKPTPPPAVTANKDVKIVETKISDKTTPAGASPNAEERRKKVAALESSIDDLKTHAEEIRVAGKRAIERLRNATETRGYLEFLRSW</sequence>
<dbReference type="EMBL" id="JAZHYN010000012">
    <property type="protein sequence ID" value="MEF3366099.1"/>
    <property type="molecule type" value="Genomic_DNA"/>
</dbReference>